<dbReference type="Pfam" id="PF00884">
    <property type="entry name" value="Sulfatase"/>
    <property type="match status" value="1"/>
</dbReference>
<dbReference type="RefSeq" id="WP_262311307.1">
    <property type="nucleotide sequence ID" value="NZ_CP106679.1"/>
</dbReference>
<feature type="signal peptide" evidence="7">
    <location>
        <begin position="1"/>
        <end position="23"/>
    </location>
</feature>
<protein>
    <submittedName>
        <fullName evidence="9">Sulfatase</fullName>
    </submittedName>
</protein>
<dbReference type="CDD" id="cd16030">
    <property type="entry name" value="iduronate-2-sulfatase"/>
    <property type="match status" value="1"/>
</dbReference>
<dbReference type="Proteomes" id="UP001065174">
    <property type="component" value="Chromosome"/>
</dbReference>
<name>A0ABY6CTN2_9BACT</name>
<keyword evidence="6" id="KW-0106">Calcium</keyword>
<dbReference type="SUPFAM" id="SSF53649">
    <property type="entry name" value="Alkaline phosphatase-like"/>
    <property type="match status" value="1"/>
</dbReference>
<comment type="cofactor">
    <cofactor evidence="1">
        <name>Ca(2+)</name>
        <dbReference type="ChEBI" id="CHEBI:29108"/>
    </cofactor>
</comment>
<keyword evidence="10" id="KW-1185">Reference proteome</keyword>
<accession>A0ABY6CTN2</accession>
<evidence type="ECO:0000256" key="1">
    <source>
        <dbReference type="ARBA" id="ARBA00001913"/>
    </source>
</evidence>
<evidence type="ECO:0000256" key="3">
    <source>
        <dbReference type="ARBA" id="ARBA00022723"/>
    </source>
</evidence>
<dbReference type="PANTHER" id="PTHR45953">
    <property type="entry name" value="IDURONATE 2-SULFATASE"/>
    <property type="match status" value="1"/>
</dbReference>
<dbReference type="InterPro" id="IPR017850">
    <property type="entry name" value="Alkaline_phosphatase_core_sf"/>
</dbReference>
<reference evidence="9" key="1">
    <citation type="submission" date="2022-09" db="EMBL/GenBank/DDBJ databases">
        <title>Comparative genomics and taxonomic characterization of three novel marine species of genus Reichenbachiella exhibiting antioxidant and polysaccharide degradation activities.</title>
        <authorList>
            <person name="Muhammad N."/>
            <person name="Lee Y.-J."/>
            <person name="Ko J."/>
            <person name="Kim S.-G."/>
        </authorList>
    </citation>
    <scope>NUCLEOTIDE SEQUENCE</scope>
    <source>
        <strain evidence="9">BKB1-1</strain>
    </source>
</reference>
<evidence type="ECO:0000313" key="10">
    <source>
        <dbReference type="Proteomes" id="UP001065174"/>
    </source>
</evidence>
<proteinExistence type="inferred from homology"/>
<feature type="domain" description="Sulfatase N-terminal" evidence="8">
    <location>
        <begin position="29"/>
        <end position="410"/>
    </location>
</feature>
<dbReference type="Gene3D" id="3.40.720.10">
    <property type="entry name" value="Alkaline Phosphatase, subunit A"/>
    <property type="match status" value="2"/>
</dbReference>
<dbReference type="EMBL" id="CP106679">
    <property type="protein sequence ID" value="UXP33881.1"/>
    <property type="molecule type" value="Genomic_DNA"/>
</dbReference>
<sequence length="531" mass="60440">MNKICTMLLLSAVASSCMPTSQTNEVVSPNVLFISIDDLNDWEGSMMGHTQAITPNMDRLFESGVLFTNAHCSQAVCTASRNSVLSGIHPSSSGWYTNGAAMKKNYDEVMADHKMLPEYFKDQGYHTYATGKVFHNGESDFSDRTGDFWTEYAPRFWNDMDEKIEKTGYGYRGKMFFPFPKDGGQMVQLYGEDTINNFYRQNNRFYSLAGGPLSDDEIPENGMYDEQIADWAIEKISKKQDKPFFMAVGFIRPHVPYTAPQKYFDLYNIDSVHVPVVPDNEFEDIPIMGKAIAYGYTPRGGWGDVSQRQEILPELVHAYLACVSFVDDQVGRVLEALENSPNADNTIIVLWSDHGQHLGEKRHFRKQALWEEATRVPLFFRVPGNQHVGHQSKQVVSLLDIYPTLAELCGLPVPKKLEGESLVSLLDNPKLNKDKPVLTTWLYKNHAVRSNDWRYILYRDGGEELYHHGTDPGEHTNLAFDPQYAQVIAEHKKWLPAHDALPAGETEWKGDNLDRLVEEWTVNDTMPDWLK</sequence>
<evidence type="ECO:0000256" key="4">
    <source>
        <dbReference type="ARBA" id="ARBA00022729"/>
    </source>
</evidence>
<evidence type="ECO:0000256" key="5">
    <source>
        <dbReference type="ARBA" id="ARBA00022801"/>
    </source>
</evidence>
<dbReference type="PROSITE" id="PS51257">
    <property type="entry name" value="PROKAR_LIPOPROTEIN"/>
    <property type="match status" value="1"/>
</dbReference>
<keyword evidence="4 7" id="KW-0732">Signal</keyword>
<evidence type="ECO:0000313" key="9">
    <source>
        <dbReference type="EMBL" id="UXP33881.1"/>
    </source>
</evidence>
<keyword evidence="5" id="KW-0378">Hydrolase</keyword>
<feature type="chain" id="PRO_5045268230" evidence="7">
    <location>
        <begin position="24"/>
        <end position="531"/>
    </location>
</feature>
<dbReference type="PANTHER" id="PTHR45953:SF1">
    <property type="entry name" value="IDURONATE 2-SULFATASE"/>
    <property type="match status" value="1"/>
</dbReference>
<evidence type="ECO:0000259" key="8">
    <source>
        <dbReference type="Pfam" id="PF00884"/>
    </source>
</evidence>
<organism evidence="9 10">
    <name type="scientific">Reichenbachiella agarivorans</name>
    <dbReference type="NCBI Taxonomy" id="2979464"/>
    <lineage>
        <taxon>Bacteria</taxon>
        <taxon>Pseudomonadati</taxon>
        <taxon>Bacteroidota</taxon>
        <taxon>Cytophagia</taxon>
        <taxon>Cytophagales</taxon>
        <taxon>Reichenbachiellaceae</taxon>
        <taxon>Reichenbachiella</taxon>
    </lineage>
</organism>
<gene>
    <name evidence="9" type="ORF">N6H18_07975</name>
</gene>
<evidence type="ECO:0000256" key="2">
    <source>
        <dbReference type="ARBA" id="ARBA00008779"/>
    </source>
</evidence>
<keyword evidence="3" id="KW-0479">Metal-binding</keyword>
<evidence type="ECO:0000256" key="7">
    <source>
        <dbReference type="SAM" id="SignalP"/>
    </source>
</evidence>
<evidence type="ECO:0000256" key="6">
    <source>
        <dbReference type="ARBA" id="ARBA00022837"/>
    </source>
</evidence>
<comment type="similarity">
    <text evidence="2">Belongs to the sulfatase family.</text>
</comment>
<dbReference type="InterPro" id="IPR035874">
    <property type="entry name" value="IDS"/>
</dbReference>
<dbReference type="InterPro" id="IPR000917">
    <property type="entry name" value="Sulfatase_N"/>
</dbReference>